<organism evidence="2 3">
    <name type="scientific">Astyanax mexicanus</name>
    <name type="common">Blind cave fish</name>
    <name type="synonym">Astyanax fasciatus mexicanus</name>
    <dbReference type="NCBI Taxonomy" id="7994"/>
    <lineage>
        <taxon>Eukaryota</taxon>
        <taxon>Metazoa</taxon>
        <taxon>Chordata</taxon>
        <taxon>Craniata</taxon>
        <taxon>Vertebrata</taxon>
        <taxon>Euteleostomi</taxon>
        <taxon>Actinopterygii</taxon>
        <taxon>Neopterygii</taxon>
        <taxon>Teleostei</taxon>
        <taxon>Ostariophysi</taxon>
        <taxon>Characiformes</taxon>
        <taxon>Characoidei</taxon>
        <taxon>Acestrorhamphidae</taxon>
        <taxon>Acestrorhamphinae</taxon>
        <taxon>Astyanax</taxon>
    </lineage>
</organism>
<feature type="region of interest" description="Disordered" evidence="1">
    <location>
        <begin position="54"/>
        <end position="88"/>
    </location>
</feature>
<dbReference type="Bgee" id="ENSAMXG00000030541">
    <property type="expression patterns" value="Expressed in muscle tissue and 14 other cell types or tissues"/>
</dbReference>
<dbReference type="AlphaFoldDB" id="A0A3B1IQC6"/>
<dbReference type="Ensembl" id="ENSAMXT00000032149.1">
    <property type="protein sequence ID" value="ENSAMXP00000032173.1"/>
    <property type="gene ID" value="ENSAMXG00000030541.1"/>
</dbReference>
<dbReference type="InterPro" id="IPR008160">
    <property type="entry name" value="Collagen"/>
</dbReference>
<evidence type="ECO:0000256" key="1">
    <source>
        <dbReference type="SAM" id="MobiDB-lite"/>
    </source>
</evidence>
<reference evidence="2" key="4">
    <citation type="submission" date="2025-09" db="UniProtKB">
        <authorList>
            <consortium name="Ensembl"/>
        </authorList>
    </citation>
    <scope>IDENTIFICATION</scope>
</reference>
<reference evidence="3" key="1">
    <citation type="submission" date="2013-03" db="EMBL/GenBank/DDBJ databases">
        <authorList>
            <person name="Jeffery W."/>
            <person name="Warren W."/>
            <person name="Wilson R.K."/>
        </authorList>
    </citation>
    <scope>NUCLEOTIDE SEQUENCE</scope>
    <source>
        <strain evidence="3">female</strain>
    </source>
</reference>
<protein>
    <submittedName>
        <fullName evidence="2">Uncharacterized protein</fullName>
    </submittedName>
</protein>
<dbReference type="STRING" id="7994.ENSAMXP00000032173"/>
<proteinExistence type="predicted"/>
<sequence>MCSKFTDQIQFNISSSTLALLDCLAQQIEFEGCSGSSCGKCDCSGVKGSKGDRGFPGLQGNMGFPGMQGHEGPPGPVGPKVHHRQTSI</sequence>
<keyword evidence="3" id="KW-1185">Reference proteome</keyword>
<dbReference type="GeneTree" id="ENSGT00940000178299"/>
<reference evidence="2" key="3">
    <citation type="submission" date="2025-08" db="UniProtKB">
        <authorList>
            <consortium name="Ensembl"/>
        </authorList>
    </citation>
    <scope>IDENTIFICATION</scope>
</reference>
<reference evidence="3" key="2">
    <citation type="journal article" date="2014" name="Nat. Commun.">
        <title>The cavefish genome reveals candidate genes for eye loss.</title>
        <authorList>
            <person name="McGaugh S.E."/>
            <person name="Gross J.B."/>
            <person name="Aken B."/>
            <person name="Blin M."/>
            <person name="Borowsky R."/>
            <person name="Chalopin D."/>
            <person name="Hinaux H."/>
            <person name="Jeffery W.R."/>
            <person name="Keene A."/>
            <person name="Ma L."/>
            <person name="Minx P."/>
            <person name="Murphy D."/>
            <person name="O'Quin K.E."/>
            <person name="Retaux S."/>
            <person name="Rohner N."/>
            <person name="Searle S.M."/>
            <person name="Stahl B.A."/>
            <person name="Tabin C."/>
            <person name="Volff J.N."/>
            <person name="Yoshizawa M."/>
            <person name="Warren W.C."/>
        </authorList>
    </citation>
    <scope>NUCLEOTIDE SEQUENCE [LARGE SCALE GENOMIC DNA]</scope>
    <source>
        <strain evidence="3">female</strain>
    </source>
</reference>
<dbReference type="Proteomes" id="UP000018467">
    <property type="component" value="Unassembled WGS sequence"/>
</dbReference>
<name>A0A3B1IQC6_ASTMX</name>
<evidence type="ECO:0000313" key="2">
    <source>
        <dbReference type="Ensembl" id="ENSAMXP00000032173.1"/>
    </source>
</evidence>
<dbReference type="Pfam" id="PF01391">
    <property type="entry name" value="Collagen"/>
    <property type="match status" value="1"/>
</dbReference>
<dbReference type="InParanoid" id="A0A3B1IQC6"/>
<accession>A0A3B1IQC6</accession>
<evidence type="ECO:0000313" key="3">
    <source>
        <dbReference type="Proteomes" id="UP000018467"/>
    </source>
</evidence>